<dbReference type="Gene3D" id="2.120.10.80">
    <property type="entry name" value="Kelch-type beta propeller"/>
    <property type="match status" value="1"/>
</dbReference>
<proteinExistence type="predicted"/>
<dbReference type="AlphaFoldDB" id="A0A162AH51"/>
<reference evidence="1" key="1">
    <citation type="journal article" date="2016" name="Nat. Genet.">
        <title>A high-quality carrot genome assembly provides new insights into carotenoid accumulation and asterid genome evolution.</title>
        <authorList>
            <person name="Iorizzo M."/>
            <person name="Ellison S."/>
            <person name="Senalik D."/>
            <person name="Zeng P."/>
            <person name="Satapoomin P."/>
            <person name="Huang J."/>
            <person name="Bowman M."/>
            <person name="Iovene M."/>
            <person name="Sanseverino W."/>
            <person name="Cavagnaro P."/>
            <person name="Yildiz M."/>
            <person name="Macko-Podgorni A."/>
            <person name="Moranska E."/>
            <person name="Grzebelus E."/>
            <person name="Grzebelus D."/>
            <person name="Ashrafi H."/>
            <person name="Zheng Z."/>
            <person name="Cheng S."/>
            <person name="Spooner D."/>
            <person name="Van Deynze A."/>
            <person name="Simon P."/>
        </authorList>
    </citation>
    <scope>NUCLEOTIDE SEQUENCE [LARGE SCALE GENOMIC DNA]</scope>
    <source>
        <tissue evidence="1">Leaf</tissue>
    </source>
</reference>
<dbReference type="SUPFAM" id="SSF117281">
    <property type="entry name" value="Kelch motif"/>
    <property type="match status" value="1"/>
</dbReference>
<evidence type="ECO:0000313" key="3">
    <source>
        <dbReference type="Proteomes" id="UP000077755"/>
    </source>
</evidence>
<gene>
    <name evidence="1" type="ORF">DCAR_009575</name>
    <name evidence="2" type="ORF">DCAR_0310816</name>
</gene>
<dbReference type="Gramene" id="KZN00821">
    <property type="protein sequence ID" value="KZN00821"/>
    <property type="gene ID" value="DCAR_009575"/>
</dbReference>
<dbReference type="EMBL" id="CP093345">
    <property type="protein sequence ID" value="WOG91567.1"/>
    <property type="molecule type" value="Genomic_DNA"/>
</dbReference>
<name>A0A162AH51_DAUCS</name>
<protein>
    <recommendedName>
        <fullName evidence="4">F-box associated domain-containing protein</fullName>
    </recommendedName>
</protein>
<keyword evidence="3" id="KW-1185">Reference proteome</keyword>
<evidence type="ECO:0000313" key="1">
    <source>
        <dbReference type="EMBL" id="KZN00821.1"/>
    </source>
</evidence>
<dbReference type="InterPro" id="IPR015915">
    <property type="entry name" value="Kelch-typ_b-propeller"/>
</dbReference>
<dbReference type="OMA" id="KNDRIMV"/>
<evidence type="ECO:0008006" key="4">
    <source>
        <dbReference type="Google" id="ProtNLM"/>
    </source>
</evidence>
<evidence type="ECO:0000313" key="2">
    <source>
        <dbReference type="EMBL" id="WOG91567.1"/>
    </source>
</evidence>
<organism evidence="1">
    <name type="scientific">Daucus carota subsp. sativus</name>
    <name type="common">Carrot</name>
    <dbReference type="NCBI Taxonomy" id="79200"/>
    <lineage>
        <taxon>Eukaryota</taxon>
        <taxon>Viridiplantae</taxon>
        <taxon>Streptophyta</taxon>
        <taxon>Embryophyta</taxon>
        <taxon>Tracheophyta</taxon>
        <taxon>Spermatophyta</taxon>
        <taxon>Magnoliopsida</taxon>
        <taxon>eudicotyledons</taxon>
        <taxon>Gunneridae</taxon>
        <taxon>Pentapetalae</taxon>
        <taxon>asterids</taxon>
        <taxon>campanulids</taxon>
        <taxon>Apiales</taxon>
        <taxon>Apiaceae</taxon>
        <taxon>Apioideae</taxon>
        <taxon>Scandiceae</taxon>
        <taxon>Daucinae</taxon>
        <taxon>Daucus</taxon>
        <taxon>Daucus sect. Daucus</taxon>
    </lineage>
</organism>
<accession>A0A162AH51</accession>
<reference evidence="2" key="2">
    <citation type="submission" date="2022-03" db="EMBL/GenBank/DDBJ databases">
        <title>Draft title - Genomic analysis of global carrot germplasm unveils the trajectory of domestication and the origin of high carotenoid orange carrot.</title>
        <authorList>
            <person name="Iorizzo M."/>
            <person name="Ellison S."/>
            <person name="Senalik D."/>
            <person name="Macko-Podgorni A."/>
            <person name="Grzebelus D."/>
            <person name="Bostan H."/>
            <person name="Rolling W."/>
            <person name="Curaba J."/>
            <person name="Simon P."/>
        </authorList>
    </citation>
    <scope>NUCLEOTIDE SEQUENCE</scope>
    <source>
        <tissue evidence="2">Leaf</tissue>
    </source>
</reference>
<dbReference type="EMBL" id="LNRQ01000003">
    <property type="protein sequence ID" value="KZN00821.1"/>
    <property type="molecule type" value="Genomic_DNA"/>
</dbReference>
<sequence length="289" mass="32796">MSTMVAMGSRIYIFGDRIQGDSSAVDPDSPNKRASYFLDLATSSRGWKRVDPPLTHDQLQLYGHHVIFGDKMYIFRGSNSRFSGPCEVFDPQLDQCRRIKSPPGGDGGEEGGKVQLKITPPVLADYKNDRIMVRVNDSMYAYYPSQDRWECVVEAFLGWSSSVDPVTLVDGVIYIHYRKMMGFFEAFDTATKQYLNVQVSPDAVDNYQYYLHLRSYNALLHLGDGILCLLGSTYQDHEPGQPQTSAVHAAQFKVELVKNNDTKEVLVTPISSKYHYINSRCYVLRYLLL</sequence>
<dbReference type="Proteomes" id="UP000077755">
    <property type="component" value="Chromosome 3"/>
</dbReference>